<organism evidence="1">
    <name type="scientific">Octopus bimaculoides</name>
    <name type="common">California two-spotted octopus</name>
    <dbReference type="NCBI Taxonomy" id="37653"/>
    <lineage>
        <taxon>Eukaryota</taxon>
        <taxon>Metazoa</taxon>
        <taxon>Spiralia</taxon>
        <taxon>Lophotrochozoa</taxon>
        <taxon>Mollusca</taxon>
        <taxon>Cephalopoda</taxon>
        <taxon>Coleoidea</taxon>
        <taxon>Octopodiformes</taxon>
        <taxon>Octopoda</taxon>
        <taxon>Incirrata</taxon>
        <taxon>Octopodidae</taxon>
        <taxon>Octopus</taxon>
    </lineage>
</organism>
<name>A0A0L8GYI1_OCTBM</name>
<protein>
    <submittedName>
        <fullName evidence="1">Uncharacterized protein</fullName>
    </submittedName>
</protein>
<evidence type="ECO:0000313" key="1">
    <source>
        <dbReference type="EMBL" id="KOF82106.1"/>
    </source>
</evidence>
<accession>A0A0L8GYI1</accession>
<dbReference type="EMBL" id="KQ419886">
    <property type="protein sequence ID" value="KOF82106.1"/>
    <property type="molecule type" value="Genomic_DNA"/>
</dbReference>
<proteinExistence type="predicted"/>
<dbReference type="AlphaFoldDB" id="A0A0L8GYI1"/>
<reference evidence="1" key="1">
    <citation type="submission" date="2015-07" db="EMBL/GenBank/DDBJ databases">
        <title>MeaNS - Measles Nucleotide Surveillance Program.</title>
        <authorList>
            <person name="Tran T."/>
            <person name="Druce J."/>
        </authorList>
    </citation>
    <scope>NUCLEOTIDE SEQUENCE</scope>
    <source>
        <strain evidence="1">UCB-OBI-ISO-001</strain>
        <tissue evidence="1">Gonad</tissue>
    </source>
</reference>
<sequence>MLQNQVFSKKIGFFTKNFLLVHDLKKFSDEGKRILVWCCTCMCILQIKLFRCNNLYKLLVSICSVLIGSQV</sequence>
<gene>
    <name evidence="1" type="ORF">OCBIM_22025687mg</name>
</gene>